<evidence type="ECO:0000313" key="2">
    <source>
        <dbReference type="EMBL" id="KAL2654071.1"/>
    </source>
</evidence>
<accession>A0ABD1ZSR1</accession>
<sequence>MGMAFARAAGSPQKHLSTYCGNVETLRTDGEISGFSLRNSLATLPVLTVYIDTVDAAFRGQDPGKGVPFTLLTKATWLDCNQVTYTQQRAHTPVGITLRFAVEVLNSLRGKLDPNSKSAKKLEIAGKMLQTTASRAGESENTTELNTQGREVEEDAARDGEG</sequence>
<dbReference type="AlphaFoldDB" id="A0ABD1ZSR1"/>
<feature type="region of interest" description="Disordered" evidence="1">
    <location>
        <begin position="130"/>
        <end position="162"/>
    </location>
</feature>
<comment type="caution">
    <text evidence="2">The sequence shown here is derived from an EMBL/GenBank/DDBJ whole genome shotgun (WGS) entry which is preliminary data.</text>
</comment>
<dbReference type="Proteomes" id="UP001605036">
    <property type="component" value="Unassembled WGS sequence"/>
</dbReference>
<reference evidence="2 3" key="1">
    <citation type="submission" date="2024-09" db="EMBL/GenBank/DDBJ databases">
        <title>Chromosome-scale assembly of Riccia fluitans.</title>
        <authorList>
            <person name="Paukszto L."/>
            <person name="Sawicki J."/>
            <person name="Karawczyk K."/>
            <person name="Piernik-Szablinska J."/>
            <person name="Szczecinska M."/>
            <person name="Mazdziarz M."/>
        </authorList>
    </citation>
    <scope>NUCLEOTIDE SEQUENCE [LARGE SCALE GENOMIC DNA]</scope>
    <source>
        <strain evidence="2">Rf_01</strain>
        <tissue evidence="2">Aerial parts of the thallus</tissue>
    </source>
</reference>
<keyword evidence="3" id="KW-1185">Reference proteome</keyword>
<proteinExistence type="predicted"/>
<organism evidence="2 3">
    <name type="scientific">Riccia fluitans</name>
    <dbReference type="NCBI Taxonomy" id="41844"/>
    <lineage>
        <taxon>Eukaryota</taxon>
        <taxon>Viridiplantae</taxon>
        <taxon>Streptophyta</taxon>
        <taxon>Embryophyta</taxon>
        <taxon>Marchantiophyta</taxon>
        <taxon>Marchantiopsida</taxon>
        <taxon>Marchantiidae</taxon>
        <taxon>Marchantiales</taxon>
        <taxon>Ricciaceae</taxon>
        <taxon>Riccia</taxon>
    </lineage>
</organism>
<evidence type="ECO:0000313" key="3">
    <source>
        <dbReference type="Proteomes" id="UP001605036"/>
    </source>
</evidence>
<gene>
    <name evidence="2" type="ORF">R1flu_022199</name>
</gene>
<dbReference type="EMBL" id="JBHFFA010000001">
    <property type="protein sequence ID" value="KAL2654071.1"/>
    <property type="molecule type" value="Genomic_DNA"/>
</dbReference>
<protein>
    <submittedName>
        <fullName evidence="2">Uncharacterized protein</fullName>
    </submittedName>
</protein>
<feature type="compositionally biased region" description="Polar residues" evidence="1">
    <location>
        <begin position="130"/>
        <end position="149"/>
    </location>
</feature>
<name>A0ABD1ZSR1_9MARC</name>
<evidence type="ECO:0000256" key="1">
    <source>
        <dbReference type="SAM" id="MobiDB-lite"/>
    </source>
</evidence>